<keyword evidence="1" id="KW-0472">Membrane</keyword>
<evidence type="ECO:0000313" key="2">
    <source>
        <dbReference type="EMBL" id="MBX48332.1"/>
    </source>
</evidence>
<name>A0A2P2P0U4_RHIMU</name>
<keyword evidence="1" id="KW-0812">Transmembrane</keyword>
<feature type="transmembrane region" description="Helical" evidence="1">
    <location>
        <begin position="23"/>
        <end position="43"/>
    </location>
</feature>
<dbReference type="EMBL" id="GGEC01067848">
    <property type="protein sequence ID" value="MBX48332.1"/>
    <property type="molecule type" value="Transcribed_RNA"/>
</dbReference>
<evidence type="ECO:0000256" key="1">
    <source>
        <dbReference type="SAM" id="Phobius"/>
    </source>
</evidence>
<protein>
    <submittedName>
        <fullName evidence="2">Uncharacterized protein</fullName>
    </submittedName>
</protein>
<sequence length="49" mass="5841">MSYLFLFVIVCYTIDYFLSRQFVLLFLVALCILAIQLSLELLLRFLKFS</sequence>
<proteinExistence type="predicted"/>
<dbReference type="AlphaFoldDB" id="A0A2P2P0U4"/>
<accession>A0A2P2P0U4</accession>
<keyword evidence="1" id="KW-1133">Transmembrane helix</keyword>
<reference evidence="2" key="1">
    <citation type="submission" date="2018-02" db="EMBL/GenBank/DDBJ databases">
        <title>Rhizophora mucronata_Transcriptome.</title>
        <authorList>
            <person name="Meera S.P."/>
            <person name="Sreeshan A."/>
            <person name="Augustine A."/>
        </authorList>
    </citation>
    <scope>NUCLEOTIDE SEQUENCE</scope>
    <source>
        <tissue evidence="2">Leaf</tissue>
    </source>
</reference>
<organism evidence="2">
    <name type="scientific">Rhizophora mucronata</name>
    <name type="common">Asiatic mangrove</name>
    <dbReference type="NCBI Taxonomy" id="61149"/>
    <lineage>
        <taxon>Eukaryota</taxon>
        <taxon>Viridiplantae</taxon>
        <taxon>Streptophyta</taxon>
        <taxon>Embryophyta</taxon>
        <taxon>Tracheophyta</taxon>
        <taxon>Spermatophyta</taxon>
        <taxon>Magnoliopsida</taxon>
        <taxon>eudicotyledons</taxon>
        <taxon>Gunneridae</taxon>
        <taxon>Pentapetalae</taxon>
        <taxon>rosids</taxon>
        <taxon>fabids</taxon>
        <taxon>Malpighiales</taxon>
        <taxon>Rhizophoraceae</taxon>
        <taxon>Rhizophora</taxon>
    </lineage>
</organism>